<dbReference type="InterPro" id="IPR044986">
    <property type="entry name" value="KIF15/KIN-12"/>
</dbReference>
<dbReference type="AlphaFoldDB" id="A0A1Q5QAQ9"/>
<dbReference type="OrthoDB" id="5332870at2759"/>
<dbReference type="GeneID" id="31001687"/>
<evidence type="ECO:0000256" key="3">
    <source>
        <dbReference type="ARBA" id="ARBA00022840"/>
    </source>
</evidence>
<feature type="compositionally biased region" description="Polar residues" evidence="7">
    <location>
        <begin position="713"/>
        <end position="728"/>
    </location>
</feature>
<organism evidence="8 9">
    <name type="scientific">Talaromyces atroroseus</name>
    <dbReference type="NCBI Taxonomy" id="1441469"/>
    <lineage>
        <taxon>Eukaryota</taxon>
        <taxon>Fungi</taxon>
        <taxon>Dikarya</taxon>
        <taxon>Ascomycota</taxon>
        <taxon>Pezizomycotina</taxon>
        <taxon>Eurotiomycetes</taxon>
        <taxon>Eurotiomycetidae</taxon>
        <taxon>Eurotiales</taxon>
        <taxon>Trichocomaceae</taxon>
        <taxon>Talaromyces</taxon>
        <taxon>Talaromyces sect. Trachyspermi</taxon>
    </lineage>
</organism>
<feature type="compositionally biased region" description="Polar residues" evidence="7">
    <location>
        <begin position="619"/>
        <end position="642"/>
    </location>
</feature>
<keyword evidence="2" id="KW-0547">Nucleotide-binding</keyword>
<protein>
    <submittedName>
        <fullName evidence="8">Uncharacterized protein</fullName>
    </submittedName>
</protein>
<evidence type="ECO:0000256" key="2">
    <source>
        <dbReference type="ARBA" id="ARBA00022741"/>
    </source>
</evidence>
<evidence type="ECO:0000256" key="6">
    <source>
        <dbReference type="SAM" id="Coils"/>
    </source>
</evidence>
<dbReference type="RefSeq" id="XP_020123154.1">
    <property type="nucleotide sequence ID" value="XM_020261651.1"/>
</dbReference>
<feature type="compositionally biased region" description="Basic and acidic residues" evidence="7">
    <location>
        <begin position="684"/>
        <end position="698"/>
    </location>
</feature>
<feature type="region of interest" description="Disordered" evidence="7">
    <location>
        <begin position="596"/>
        <end position="750"/>
    </location>
</feature>
<proteinExistence type="predicted"/>
<dbReference type="Proteomes" id="UP000214365">
    <property type="component" value="Unassembled WGS sequence"/>
</dbReference>
<dbReference type="PANTHER" id="PTHR37739:SF16">
    <property type="entry name" value="KINESIN-LIKE PROTEIN"/>
    <property type="match status" value="1"/>
</dbReference>
<name>A0A1Q5QAQ9_TALAT</name>
<evidence type="ECO:0000256" key="5">
    <source>
        <dbReference type="ARBA" id="ARBA00023175"/>
    </source>
</evidence>
<accession>A0A1Q5QAQ9</accession>
<evidence type="ECO:0000256" key="4">
    <source>
        <dbReference type="ARBA" id="ARBA00023054"/>
    </source>
</evidence>
<dbReference type="EMBL" id="LFMY01000002">
    <property type="protein sequence ID" value="OKL63033.1"/>
    <property type="molecule type" value="Genomic_DNA"/>
</dbReference>
<comment type="caution">
    <text evidence="8">The sequence shown here is derived from an EMBL/GenBank/DDBJ whole genome shotgun (WGS) entry which is preliminary data.</text>
</comment>
<keyword evidence="3" id="KW-0067">ATP-binding</keyword>
<dbReference type="GO" id="GO:0005874">
    <property type="term" value="C:microtubule"/>
    <property type="evidence" value="ECO:0007669"/>
    <property type="project" value="UniProtKB-KW"/>
</dbReference>
<feature type="coiled-coil region" evidence="6">
    <location>
        <begin position="273"/>
        <end position="580"/>
    </location>
</feature>
<evidence type="ECO:0000256" key="7">
    <source>
        <dbReference type="SAM" id="MobiDB-lite"/>
    </source>
</evidence>
<evidence type="ECO:0000256" key="1">
    <source>
        <dbReference type="ARBA" id="ARBA00022701"/>
    </source>
</evidence>
<evidence type="ECO:0000313" key="8">
    <source>
        <dbReference type="EMBL" id="OKL63033.1"/>
    </source>
</evidence>
<sequence length="750" mass="85982">MAKCPLGKVCQIMRQVKASRDRCRITGDVPEIERETLLDRLMTHCADNANLNHLTYAISALEANGDVDDFFLARIRISLLCLSSLKRLRKHLPVSRSYMQHLRVEEARILRAYARGFAFRDASSQCEETLVCYSEVDAWKDRLFLEFLSLILSEATHDAEESIDASFNSQEFLEIFLGSLKQSSVKRSCCLFSQLREPERIGGFAVHGRSKPTLIANTEGPSREWRTKVASNLLESAQACHETVIQQMQAICQDFETRCMKVEEPLAVAFQERDQLKQQLEDSKCLNLELEAQARQSMELVDTLKKQIGESIKQVNEHSLQVEHLTEQVDALQTELDDTRKESQESIESVRLKARDRELDLMATVAERDDLLEEQQTEINSMSKERARFKEAMDSASEHHRTISRECDALRQAIARLQKEAAQERDTLRHEASKLQQVMEIRESTNVEKDNQIMALSSTAKDLRSENHMLKDKLDQEKSNAMALVSSLEEARQNYQTSIAHMETRFEEQMSQAHKQAQQMTDRHNLEVADLRKNAANATAKSEKELRVKDKRVQQLEKKVESLRNERAAKAREFSEAQEHISRLMSVMGFTKDYKDESNKRQLDTTPTVNREVRRSTRPSELQTQSCPPSQSEMTTMHTQYSIAPPPPRVTEFVRPDTTTRRRSHRSAEAMSFANDPNYSFLPEQKERQPLGHLDRNSPIKSSQPHNPKESKCNNQESPVGSPTNINMTELGDIDLDFDDDDLLTSTLPR</sequence>
<dbReference type="GO" id="GO:0005524">
    <property type="term" value="F:ATP binding"/>
    <property type="evidence" value="ECO:0007669"/>
    <property type="project" value="UniProtKB-KW"/>
</dbReference>
<feature type="compositionally biased region" description="Acidic residues" evidence="7">
    <location>
        <begin position="732"/>
        <end position="743"/>
    </location>
</feature>
<keyword evidence="9" id="KW-1185">Reference proteome</keyword>
<dbReference type="PANTHER" id="PTHR37739">
    <property type="entry name" value="KINESIN-LIKE PROTEIN KIN-12D"/>
    <property type="match status" value="1"/>
</dbReference>
<keyword evidence="4 6" id="KW-0175">Coiled coil</keyword>
<reference evidence="8 9" key="1">
    <citation type="submission" date="2015-06" db="EMBL/GenBank/DDBJ databases">
        <title>Talaromyces atroroseus IBT 11181 draft genome.</title>
        <authorList>
            <person name="Rasmussen K.B."/>
            <person name="Rasmussen S."/>
            <person name="Petersen B."/>
            <person name="Sicheritz-Ponten T."/>
            <person name="Mortensen U.H."/>
            <person name="Thrane U."/>
        </authorList>
    </citation>
    <scope>NUCLEOTIDE SEQUENCE [LARGE SCALE GENOMIC DNA]</scope>
    <source>
        <strain evidence="8 9">IBT 11181</strain>
    </source>
</reference>
<keyword evidence="5" id="KW-0505">Motor protein</keyword>
<keyword evidence="1" id="KW-0493">Microtubule</keyword>
<gene>
    <name evidence="8" type="ORF">UA08_01932</name>
</gene>
<evidence type="ECO:0000313" key="9">
    <source>
        <dbReference type="Proteomes" id="UP000214365"/>
    </source>
</evidence>